<evidence type="ECO:0000256" key="1">
    <source>
        <dbReference type="ARBA" id="ARBA00004613"/>
    </source>
</evidence>
<keyword evidence="5 9" id="KW-0732">Signal</keyword>
<reference evidence="13" key="1">
    <citation type="submission" date="2023-08" db="EMBL/GenBank/DDBJ databases">
        <authorList>
            <person name="Alioto T."/>
            <person name="Alioto T."/>
            <person name="Gomez Garrido J."/>
        </authorList>
    </citation>
    <scope>NUCLEOTIDE SEQUENCE</scope>
</reference>
<dbReference type="InterPro" id="IPR041555">
    <property type="entry name" value="MG3"/>
</dbReference>
<dbReference type="FunFam" id="1.50.10.20:FF:000001">
    <property type="entry name" value="CD109 isoform 1"/>
    <property type="match status" value="1"/>
</dbReference>
<evidence type="ECO:0000256" key="7">
    <source>
        <dbReference type="ARBA" id="ARBA00023157"/>
    </source>
</evidence>
<name>A0AAV1FZW3_XYRNO</name>
<dbReference type="SUPFAM" id="SSF48239">
    <property type="entry name" value="Terpenoid cyclases/Protein prenyltransferases"/>
    <property type="match status" value="1"/>
</dbReference>
<evidence type="ECO:0000256" key="2">
    <source>
        <dbReference type="ARBA" id="ARBA00010952"/>
    </source>
</evidence>
<dbReference type="InterPro" id="IPR008930">
    <property type="entry name" value="Terpenoid_cyclase/PrenylTrfase"/>
</dbReference>
<keyword evidence="4" id="KW-0646">Protease inhibitor</keyword>
<dbReference type="InterPro" id="IPR041813">
    <property type="entry name" value="A2M_TED"/>
</dbReference>
<dbReference type="InterPro" id="IPR009048">
    <property type="entry name" value="A-macroglobulin_rcpt-bd"/>
</dbReference>
<keyword evidence="8" id="KW-0325">Glycoprotein</keyword>
<dbReference type="EMBL" id="OY660873">
    <property type="protein sequence ID" value="CAJ1065979.1"/>
    <property type="molecule type" value="Genomic_DNA"/>
</dbReference>
<feature type="domain" description="Alpha-macroglobulin receptor-binding" evidence="12">
    <location>
        <begin position="1328"/>
        <end position="1416"/>
    </location>
</feature>
<dbReference type="InterPro" id="IPR002890">
    <property type="entry name" value="MG2"/>
</dbReference>
<dbReference type="Gene3D" id="2.60.40.1930">
    <property type="match status" value="2"/>
</dbReference>
<sequence length="1429" mass="159777">MGLSGIRRWTWTLFVFLSWIFVGQVVADPQYLVAVPKVLEAGAESKYCVSLLQPDEPLNITITLTSEEEETVLLKTTASMEFHQCYIFQAPMEDDEKILNFKVVVDGNKFKSEEVRRVMVKGYQQLTFIQTDRPLYLPGQTVHFRVVTLDSMFRPVSQLYDTIVIKDPNNYWTGLWLNATSDRKILQLSFPLSSEAREGYYHIDVLANGRRTGRGFKVEKYVLPKFKVTIKVSDELSIGEKEFAVEVCAQYTFGQSVPGSFELELCRPLIRDAELNTTAPCHMETKQIEKNGCARFDCEMSIFTKLEPGVMQNKLEIQVNVKEEGTDFSLAQWKDTKLTYAVGKLLFIDTPKFYNQGSILEGKVKVVNFNNEPVPDMLVYLFHDGFRALPIHSLTTDSNGIATFTLNTTDYDGNIRLKADLKQDQGPFHHLQVPYYHNAHHTVSFVRPPPPGVKSFSSLEVKKGLEKLLCDTEENFSIVYTLVEETRAAVDVVYLILSRGNILMQGHQKVEVNNKSVTEGEISFALKVTSDLAPEFQIVAYTVLPNEIVIADSAEFPTEKCFNNKVSLEFSPTSAVPGEESILHVSADPGSLCGVSAVDQSVLIEMPGETLVAEEIFQLLPNKKYFARHVEDDEECLELTHKRFLRRHRRSSTEIGGFPVFKELGLKIVTNMFTKLPSCVSFKGKRFYDIHYFQHVSHGERGVLGSIGPSWRKRIRTFFPETWIWNLVEVGESGSTDLSLTVPDTITTWETEAFCLSPQGFGLAPRKTLRAFQPFFLELSLPYSIIRGEQFDLKATVFNYLSSCIMVTVNPAPSADYTLTPLSGEQYTSCMCAHERKTFSWTLSPSVIGVVNVSISAEAVASQVLCNNKIVNVPERGHIDVVTRSLIVKAEGTETTKTYNWLLCPNGESLTEEVEVELPEDVVPGSARASLSVLGDILGRVLKNPDGLLKMPNGCGEQNMALLASNIYTLEYLENTRQLTPAIKEKAANFLTSGYQRQLKYRHSGGAYSTFGTGDGNTWLTAFVLRSFAKARAFVFTEPLGMEETKTWLQSKQMENGCFKLFNTINEGGVSDDVTLSAYVTAAFLEMNMPVNHPVAQRSLSCLKESIADLSSNYTTALLAYVFTLAGDTHTRARLLNYLDTIAMKQGDSLYWSQEGAYTSTSLSVEISSYVLLAKLSASPTAEDLGYSSRIVKWLTGQQNENGGFSTTRDTVAALQALALYSTKAFSPDGSSTVTVQSFSSHLTLDVNPDNKLLYQEESLKDVTGKYNLRVKGTACASIQISLHYNVPISTQVSTLSVEAESHAECISTSSRIDLRLKSLHFGNEITSNLVVMEIKVLSGFRPDSESLREIKDSPLVNHVEHKDDLVVVHLRELFKGLVFAYYVPLIQEVPVQNLRPAVVRIYDFYRPSCKAELEYMDPCAAGKEDHSQ</sequence>
<dbReference type="InterPro" id="IPR036595">
    <property type="entry name" value="A-macroglobulin_rcpt-bd_sf"/>
</dbReference>
<keyword evidence="6" id="KW-0722">Serine protease inhibitor</keyword>
<dbReference type="FunFam" id="2.60.40.1930:FF:000001">
    <property type="entry name" value="CD109 isoform 3"/>
    <property type="match status" value="1"/>
</dbReference>
<dbReference type="Pfam" id="PF07703">
    <property type="entry name" value="A2M_BRD"/>
    <property type="match status" value="1"/>
</dbReference>
<dbReference type="Pfam" id="PF01835">
    <property type="entry name" value="MG2"/>
    <property type="match status" value="1"/>
</dbReference>
<dbReference type="InterPro" id="IPR011625">
    <property type="entry name" value="A2M_N_BRD"/>
</dbReference>
<evidence type="ECO:0000259" key="10">
    <source>
        <dbReference type="SMART" id="SM01359"/>
    </source>
</evidence>
<feature type="chain" id="PRO_5043370684" evidence="9">
    <location>
        <begin position="28"/>
        <end position="1429"/>
    </location>
</feature>
<comment type="similarity">
    <text evidence="2">Belongs to the protease inhibitor I39 (alpha-2-macroglobulin) family.</text>
</comment>
<dbReference type="GO" id="GO:0007399">
    <property type="term" value="P:nervous system development"/>
    <property type="evidence" value="ECO:0007669"/>
    <property type="project" value="UniProtKB-ARBA"/>
</dbReference>
<dbReference type="PANTHER" id="PTHR11412:SF150">
    <property type="entry name" value="ALPHA-2-MACROGLOBULIN-RELATED"/>
    <property type="match status" value="1"/>
</dbReference>
<dbReference type="InterPro" id="IPR019742">
    <property type="entry name" value="MacrogloblnA2_CS"/>
</dbReference>
<dbReference type="SUPFAM" id="SSF49373">
    <property type="entry name" value="Invasin/intimin cell-adhesion fragments"/>
    <property type="match status" value="1"/>
</dbReference>
<comment type="subcellular location">
    <subcellularLocation>
        <location evidence="1">Secreted</location>
    </subcellularLocation>
</comment>
<feature type="signal peptide" evidence="9">
    <location>
        <begin position="1"/>
        <end position="27"/>
    </location>
</feature>
<proteinExistence type="inferred from homology"/>
<dbReference type="InterPro" id="IPR014756">
    <property type="entry name" value="Ig_E-set"/>
</dbReference>
<dbReference type="Pfam" id="PF17791">
    <property type="entry name" value="MG3"/>
    <property type="match status" value="1"/>
</dbReference>
<dbReference type="SMART" id="SM01361">
    <property type="entry name" value="A2M_recep"/>
    <property type="match status" value="1"/>
</dbReference>
<organism evidence="13 14">
    <name type="scientific">Xyrichtys novacula</name>
    <name type="common">Pearly razorfish</name>
    <name type="synonym">Hemipteronotus novacula</name>
    <dbReference type="NCBI Taxonomy" id="13765"/>
    <lineage>
        <taxon>Eukaryota</taxon>
        <taxon>Metazoa</taxon>
        <taxon>Chordata</taxon>
        <taxon>Craniata</taxon>
        <taxon>Vertebrata</taxon>
        <taxon>Euteleostomi</taxon>
        <taxon>Actinopterygii</taxon>
        <taxon>Neopterygii</taxon>
        <taxon>Teleostei</taxon>
        <taxon>Neoteleostei</taxon>
        <taxon>Acanthomorphata</taxon>
        <taxon>Eupercaria</taxon>
        <taxon>Labriformes</taxon>
        <taxon>Labridae</taxon>
        <taxon>Xyrichtys</taxon>
    </lineage>
</organism>
<gene>
    <name evidence="13" type="ORF">XNOV1_A011265</name>
</gene>
<keyword evidence="3" id="KW-0964">Secreted</keyword>
<evidence type="ECO:0000256" key="8">
    <source>
        <dbReference type="ARBA" id="ARBA00023180"/>
    </source>
</evidence>
<keyword evidence="7" id="KW-1015">Disulfide bond</keyword>
<dbReference type="InterPro" id="IPR050473">
    <property type="entry name" value="A2M/Complement_sys"/>
</dbReference>
<dbReference type="PROSITE" id="PS00477">
    <property type="entry name" value="ALPHA_2_MACROGLOBULIN"/>
    <property type="match status" value="1"/>
</dbReference>
<dbReference type="Proteomes" id="UP001178508">
    <property type="component" value="Chromosome 10"/>
</dbReference>
<evidence type="ECO:0000259" key="11">
    <source>
        <dbReference type="SMART" id="SM01360"/>
    </source>
</evidence>
<dbReference type="Gene3D" id="2.20.130.20">
    <property type="match status" value="1"/>
</dbReference>
<dbReference type="SUPFAM" id="SSF81296">
    <property type="entry name" value="E set domains"/>
    <property type="match status" value="1"/>
</dbReference>
<protein>
    <submittedName>
        <fullName evidence="13">Alpha-2-macroglobulin-like protein 1 isoform X1</fullName>
    </submittedName>
</protein>
<dbReference type="Gene3D" id="2.60.40.690">
    <property type="entry name" value="Alpha-macroglobulin, receptor-binding domain"/>
    <property type="match status" value="1"/>
</dbReference>
<dbReference type="GO" id="GO:0004867">
    <property type="term" value="F:serine-type endopeptidase inhibitor activity"/>
    <property type="evidence" value="ECO:0007669"/>
    <property type="project" value="UniProtKB-KW"/>
</dbReference>
<evidence type="ECO:0000256" key="5">
    <source>
        <dbReference type="ARBA" id="ARBA00022729"/>
    </source>
</evidence>
<dbReference type="Gene3D" id="2.60.120.1540">
    <property type="match status" value="1"/>
</dbReference>
<dbReference type="SMART" id="SM01419">
    <property type="entry name" value="Thiol-ester_cl"/>
    <property type="match status" value="1"/>
</dbReference>
<dbReference type="Gene3D" id="2.60.40.10">
    <property type="entry name" value="Immunoglobulins"/>
    <property type="match status" value="2"/>
</dbReference>
<dbReference type="Pfam" id="PF00207">
    <property type="entry name" value="A2M"/>
    <property type="match status" value="1"/>
</dbReference>
<dbReference type="CDD" id="cd02897">
    <property type="entry name" value="A2M_2"/>
    <property type="match status" value="1"/>
</dbReference>
<evidence type="ECO:0000256" key="3">
    <source>
        <dbReference type="ARBA" id="ARBA00022525"/>
    </source>
</evidence>
<dbReference type="InterPro" id="IPR040839">
    <property type="entry name" value="MG4"/>
</dbReference>
<dbReference type="InterPro" id="IPR011626">
    <property type="entry name" value="Alpha-macroglobulin_TED"/>
</dbReference>
<evidence type="ECO:0000256" key="4">
    <source>
        <dbReference type="ARBA" id="ARBA00022690"/>
    </source>
</evidence>
<dbReference type="InterPro" id="IPR001599">
    <property type="entry name" value="Macroglobln_a2"/>
</dbReference>
<dbReference type="InterPro" id="IPR008964">
    <property type="entry name" value="Invasin/intimin_cell_adhesion"/>
</dbReference>
<dbReference type="GO" id="GO:0005615">
    <property type="term" value="C:extracellular space"/>
    <property type="evidence" value="ECO:0007669"/>
    <property type="project" value="InterPro"/>
</dbReference>
<accession>A0AAV1FZW3</accession>
<dbReference type="Pfam" id="PF07677">
    <property type="entry name" value="A2M_recep"/>
    <property type="match status" value="1"/>
</dbReference>
<feature type="domain" description="Alpha-2-macroglobulin" evidence="11">
    <location>
        <begin position="722"/>
        <end position="811"/>
    </location>
</feature>
<dbReference type="Gene3D" id="1.50.10.20">
    <property type="match status" value="1"/>
</dbReference>
<dbReference type="SMART" id="SM01359">
    <property type="entry name" value="A2M_N_2"/>
    <property type="match status" value="1"/>
</dbReference>
<dbReference type="Gene3D" id="2.60.40.1940">
    <property type="match status" value="1"/>
</dbReference>
<evidence type="ECO:0000259" key="12">
    <source>
        <dbReference type="SMART" id="SM01361"/>
    </source>
</evidence>
<keyword evidence="14" id="KW-1185">Reference proteome</keyword>
<evidence type="ECO:0000256" key="6">
    <source>
        <dbReference type="ARBA" id="ARBA00022900"/>
    </source>
</evidence>
<dbReference type="PANTHER" id="PTHR11412">
    <property type="entry name" value="MACROGLOBULIN / COMPLEMENT"/>
    <property type="match status" value="1"/>
</dbReference>
<feature type="domain" description="Alpha-2-macroglobulin bait region" evidence="10">
    <location>
        <begin position="459"/>
        <end position="605"/>
    </location>
</feature>
<dbReference type="InterPro" id="IPR047565">
    <property type="entry name" value="Alpha-macroglob_thiol-ester_cl"/>
</dbReference>
<dbReference type="Pfam" id="PF07678">
    <property type="entry name" value="TED_complement"/>
    <property type="match status" value="1"/>
</dbReference>
<dbReference type="InterPro" id="IPR013783">
    <property type="entry name" value="Ig-like_fold"/>
</dbReference>
<dbReference type="SMART" id="SM01360">
    <property type="entry name" value="A2M"/>
    <property type="match status" value="1"/>
</dbReference>
<dbReference type="SUPFAM" id="SSF49410">
    <property type="entry name" value="Alpha-macroglobulin receptor domain"/>
    <property type="match status" value="1"/>
</dbReference>
<evidence type="ECO:0000313" key="14">
    <source>
        <dbReference type="Proteomes" id="UP001178508"/>
    </source>
</evidence>
<dbReference type="Pfam" id="PF17789">
    <property type="entry name" value="MG4"/>
    <property type="match status" value="1"/>
</dbReference>
<evidence type="ECO:0000256" key="9">
    <source>
        <dbReference type="SAM" id="SignalP"/>
    </source>
</evidence>
<evidence type="ECO:0000313" key="13">
    <source>
        <dbReference type="EMBL" id="CAJ1065979.1"/>
    </source>
</evidence>